<dbReference type="GO" id="GO:0005230">
    <property type="term" value="F:extracellular ligand-gated monoatomic ion channel activity"/>
    <property type="evidence" value="ECO:0007669"/>
    <property type="project" value="InterPro"/>
</dbReference>
<feature type="transmembrane region" description="Helical" evidence="5">
    <location>
        <begin position="260"/>
        <end position="285"/>
    </location>
</feature>
<keyword evidence="4 5" id="KW-0472">Membrane</keyword>
<comment type="subcellular location">
    <subcellularLocation>
        <location evidence="1">Membrane</location>
        <topology evidence="1">Multi-pass membrane protein</topology>
    </subcellularLocation>
</comment>
<dbReference type="InterPro" id="IPR006029">
    <property type="entry name" value="Neurotrans-gated_channel_TM"/>
</dbReference>
<evidence type="ECO:0000256" key="2">
    <source>
        <dbReference type="ARBA" id="ARBA00022692"/>
    </source>
</evidence>
<feature type="domain" description="Neurotransmitter-gated ion-channel ligand-binding" evidence="6">
    <location>
        <begin position="2"/>
        <end position="197"/>
    </location>
</feature>
<dbReference type="Gene3D" id="1.20.58.390">
    <property type="entry name" value="Neurotransmitter-gated ion-channel transmembrane domain"/>
    <property type="match status" value="1"/>
</dbReference>
<name>A0AA36AHU7_OCTVU</name>
<evidence type="ECO:0000256" key="3">
    <source>
        <dbReference type="ARBA" id="ARBA00022989"/>
    </source>
</evidence>
<evidence type="ECO:0000313" key="8">
    <source>
        <dbReference type="EMBL" id="CAI9716433.1"/>
    </source>
</evidence>
<evidence type="ECO:0000313" key="9">
    <source>
        <dbReference type="Proteomes" id="UP001162480"/>
    </source>
</evidence>
<dbReference type="Pfam" id="PF02932">
    <property type="entry name" value="Neur_chan_memb"/>
    <property type="match status" value="1"/>
</dbReference>
<organism evidence="8 9">
    <name type="scientific">Octopus vulgaris</name>
    <name type="common">Common octopus</name>
    <dbReference type="NCBI Taxonomy" id="6645"/>
    <lineage>
        <taxon>Eukaryota</taxon>
        <taxon>Metazoa</taxon>
        <taxon>Spiralia</taxon>
        <taxon>Lophotrochozoa</taxon>
        <taxon>Mollusca</taxon>
        <taxon>Cephalopoda</taxon>
        <taxon>Coleoidea</taxon>
        <taxon>Octopodiformes</taxon>
        <taxon>Octopoda</taxon>
        <taxon>Incirrata</taxon>
        <taxon>Octopodidae</taxon>
        <taxon>Octopus</taxon>
    </lineage>
</organism>
<evidence type="ECO:0000256" key="5">
    <source>
        <dbReference type="SAM" id="Phobius"/>
    </source>
</evidence>
<dbReference type="InterPro" id="IPR038050">
    <property type="entry name" value="Neuro_actylchol_rec"/>
</dbReference>
<feature type="transmembrane region" description="Helical" evidence="5">
    <location>
        <begin position="230"/>
        <end position="248"/>
    </location>
</feature>
<dbReference type="SUPFAM" id="SSF63712">
    <property type="entry name" value="Nicotinic receptor ligand binding domain-like"/>
    <property type="match status" value="1"/>
</dbReference>
<dbReference type="Pfam" id="PF02931">
    <property type="entry name" value="Neur_chan_LBD"/>
    <property type="match status" value="1"/>
</dbReference>
<dbReference type="EMBL" id="OX597814">
    <property type="protein sequence ID" value="CAI9716433.1"/>
    <property type="molecule type" value="Genomic_DNA"/>
</dbReference>
<feature type="transmembrane region" description="Helical" evidence="5">
    <location>
        <begin position="202"/>
        <end position="223"/>
    </location>
</feature>
<accession>A0AA36AHU7</accession>
<gene>
    <name evidence="8" type="ORF">OCTVUL_1B001379</name>
</gene>
<reference evidence="8" key="1">
    <citation type="submission" date="2023-08" db="EMBL/GenBank/DDBJ databases">
        <authorList>
            <person name="Alioto T."/>
            <person name="Alioto T."/>
            <person name="Gomez Garrido J."/>
        </authorList>
    </citation>
    <scope>NUCLEOTIDE SEQUENCE</scope>
</reference>
<dbReference type="InterPro" id="IPR036719">
    <property type="entry name" value="Neuro-gated_channel_TM_sf"/>
</dbReference>
<dbReference type="Proteomes" id="UP001162480">
    <property type="component" value="Chromosome 1"/>
</dbReference>
<evidence type="ECO:0000259" key="7">
    <source>
        <dbReference type="Pfam" id="PF02932"/>
    </source>
</evidence>
<dbReference type="InterPro" id="IPR036734">
    <property type="entry name" value="Neur_chan_lig-bd_sf"/>
</dbReference>
<dbReference type="SUPFAM" id="SSF90112">
    <property type="entry name" value="Neurotransmitter-gated ion-channel transmembrane pore"/>
    <property type="match status" value="1"/>
</dbReference>
<protein>
    <submittedName>
        <fullName evidence="8">Neuronal acetylcholine receptor subunit beta-3-like isoform X2</fullName>
    </submittedName>
</protein>
<sequence length="510" mass="58934">MDMYVDTARPVKYNQETMNITFTMTPVTFSIDETNRIMSLTSLDSLSWKDQLLKWDPGLQGGVKEVFLKPSDIWTPELELFNPAREPGFKRSFVRIIVSHDGVVLWIPVTKYEVQCFPNTTFFPFDIQICSLILGSEIYNIRHMDMNFVNRPIPSWNIDKHPLWKVERITTEKILNKCSGCDVPYVNLKINFHFSRHATVPFYTFVLPCFLLSSLSLVLFLLPSDFADKVTLGFGLFMAFFVLLLYLVSVLPPSQELPYFGIYLCFNLAILTLSTFLNVLVVNLANSHARSKIAKPLRAIMFDFFAPILCLKDMVKKSRSQYLIAEENSFQLSINNYCSLPKIQNQGEVDKEHLCEDDLPESHPRSDYQQIEADIANIRRIASDYTKKLNEAESEKKVLDEWKRKEKVDIKESMKENWKRKTCMELSSRTLNSEALRFEAKEMEIEEYHTSSTFTKLGHYDILILSVLDSTFYSSAYCDNHIFSFVHAISKDKLGHSSIHVFPIVRAATL</sequence>
<dbReference type="GO" id="GO:0016020">
    <property type="term" value="C:membrane"/>
    <property type="evidence" value="ECO:0007669"/>
    <property type="project" value="UniProtKB-SubCell"/>
</dbReference>
<dbReference type="InterPro" id="IPR006202">
    <property type="entry name" value="Neur_chan_lig-bd"/>
</dbReference>
<keyword evidence="3 5" id="KW-1133">Transmembrane helix</keyword>
<evidence type="ECO:0000256" key="4">
    <source>
        <dbReference type="ARBA" id="ARBA00023136"/>
    </source>
</evidence>
<dbReference type="PANTHER" id="PTHR18945">
    <property type="entry name" value="NEUROTRANSMITTER GATED ION CHANNEL"/>
    <property type="match status" value="1"/>
</dbReference>
<dbReference type="InterPro" id="IPR006201">
    <property type="entry name" value="Neur_channel"/>
</dbReference>
<proteinExistence type="predicted"/>
<keyword evidence="2 5" id="KW-0812">Transmembrane</keyword>
<keyword evidence="9" id="KW-1185">Reference proteome</keyword>
<evidence type="ECO:0000256" key="1">
    <source>
        <dbReference type="ARBA" id="ARBA00004141"/>
    </source>
</evidence>
<feature type="domain" description="Neurotransmitter-gated ion-channel transmembrane" evidence="7">
    <location>
        <begin position="206"/>
        <end position="407"/>
    </location>
</feature>
<dbReference type="GO" id="GO:0004888">
    <property type="term" value="F:transmembrane signaling receptor activity"/>
    <property type="evidence" value="ECO:0007669"/>
    <property type="project" value="InterPro"/>
</dbReference>
<dbReference type="Gene3D" id="2.70.170.10">
    <property type="entry name" value="Neurotransmitter-gated ion-channel ligand-binding domain"/>
    <property type="match status" value="1"/>
</dbReference>
<evidence type="ECO:0000259" key="6">
    <source>
        <dbReference type="Pfam" id="PF02931"/>
    </source>
</evidence>
<dbReference type="CDD" id="cd18989">
    <property type="entry name" value="LGIC_ECD_cation"/>
    <property type="match status" value="1"/>
</dbReference>
<dbReference type="AlphaFoldDB" id="A0AA36AHU7"/>